<dbReference type="GO" id="GO:0008379">
    <property type="term" value="F:thioredoxin peroxidase activity"/>
    <property type="evidence" value="ECO:0007669"/>
    <property type="project" value="UniProtKB-UniRule"/>
</dbReference>
<feature type="active site" description="Cysteine sulfenic acid (-SOH) intermediate" evidence="6">
    <location>
        <position position="59"/>
    </location>
</feature>
<comment type="miscellaneous">
    <text evidence="6">The active site is a conserved redox-active cysteine residue, the peroxidatic cysteine (C(P)), which makes the nucleophilic attack on the peroxide substrate. The peroxide oxidizes the C(P)-SH to cysteine sulfenic acid (C(P)-SOH), which then reacts with another cysteine residue, the resolving cysteine (C(R)), to form a disulfide bridge. The disulfide is subsequently reduced by an appropriate electron donor to complete the catalytic cycle. In this atypical 2-Cys peroxiredoxin, C(R) is present in the same subunit to form an intramolecular disulfide. The disulfide is subsequently reduced by thioredoxin.</text>
</comment>
<name>A0AAU7EBC1_9BACT</name>
<dbReference type="InterPro" id="IPR018219">
    <property type="entry name" value="Tpx_CS"/>
</dbReference>
<dbReference type="CDD" id="cd03014">
    <property type="entry name" value="PRX_Atyp2cys"/>
    <property type="match status" value="1"/>
</dbReference>
<sequence length="175" mass="19110">MSKVHFKGNEVSLKGNEVKVGDKAPQLVLKAKDLSDVKIADSEKTQIILSVPSLDTPVCANEAREFNKKIASYPNAEVIVVSMDLPFAMGRFCSVENIENIITASDFVSKEFGEKYGVLINEGPLTGLLARAIFVVKKGQVVYKELVDEITNMPNIEALDEFFSSKSSCCCGSCH</sequence>
<dbReference type="AlphaFoldDB" id="A0AAU7EBC1"/>
<dbReference type="PANTHER" id="PTHR43110:SF1">
    <property type="entry name" value="THIOL PEROXIDASE"/>
    <property type="match status" value="1"/>
</dbReference>
<dbReference type="PROSITE" id="PS01265">
    <property type="entry name" value="TPX"/>
    <property type="match status" value="1"/>
</dbReference>
<dbReference type="InterPro" id="IPR036249">
    <property type="entry name" value="Thioredoxin-like_sf"/>
</dbReference>
<comment type="similarity">
    <text evidence="6">Belongs to the peroxiredoxin family. Tpx subfamily.</text>
</comment>
<comment type="subunit">
    <text evidence="6">Homodimer.</text>
</comment>
<keyword evidence="2 6" id="KW-0049">Antioxidant</keyword>
<dbReference type="InterPro" id="IPR050455">
    <property type="entry name" value="Tpx_Peroxidase_subfamily"/>
</dbReference>
<keyword evidence="4 6" id="KW-1015">Disulfide bond</keyword>
<dbReference type="RefSeq" id="WP_134238618.1">
    <property type="nucleotide sequence ID" value="NZ_CP155620.1"/>
</dbReference>
<dbReference type="InterPro" id="IPR013740">
    <property type="entry name" value="Redoxin"/>
</dbReference>
<dbReference type="InterPro" id="IPR002065">
    <property type="entry name" value="TPX"/>
</dbReference>
<dbReference type="EMBL" id="CP155620">
    <property type="protein sequence ID" value="XBJ30077.1"/>
    <property type="molecule type" value="Genomic_DNA"/>
</dbReference>
<evidence type="ECO:0000256" key="4">
    <source>
        <dbReference type="ARBA" id="ARBA00023157"/>
    </source>
</evidence>
<dbReference type="EC" id="1.11.1.24" evidence="6"/>
<evidence type="ECO:0000313" key="8">
    <source>
        <dbReference type="EMBL" id="XBJ30077.1"/>
    </source>
</evidence>
<protein>
    <recommendedName>
        <fullName evidence="6">Thiol peroxidase</fullName>
        <shortName evidence="6">Tpx</shortName>
        <ecNumber evidence="6">1.11.1.24</ecNumber>
    </recommendedName>
    <alternativeName>
        <fullName evidence="6">Peroxiredoxin tpx</fullName>
        <shortName evidence="6">Prx</shortName>
    </alternativeName>
    <alternativeName>
        <fullName evidence="6">Thioredoxin peroxidase</fullName>
    </alternativeName>
    <alternativeName>
        <fullName evidence="6">Thioredoxin-dependent peroxiredoxin</fullName>
    </alternativeName>
</protein>
<dbReference type="SUPFAM" id="SSF52833">
    <property type="entry name" value="Thioredoxin-like"/>
    <property type="match status" value="1"/>
</dbReference>
<evidence type="ECO:0000256" key="5">
    <source>
        <dbReference type="ARBA" id="ARBA00023284"/>
    </source>
</evidence>
<dbReference type="Pfam" id="PF08534">
    <property type="entry name" value="Redoxin"/>
    <property type="match status" value="1"/>
</dbReference>
<dbReference type="PROSITE" id="PS51352">
    <property type="entry name" value="THIOREDOXIN_2"/>
    <property type="match status" value="1"/>
</dbReference>
<organism evidence="8">
    <name type="scientific">Campylobacter sp. CCS1377</name>
    <dbReference type="NCBI Taxonomy" id="3158229"/>
    <lineage>
        <taxon>Bacteria</taxon>
        <taxon>Pseudomonadati</taxon>
        <taxon>Campylobacterota</taxon>
        <taxon>Epsilonproteobacteria</taxon>
        <taxon>Campylobacterales</taxon>
        <taxon>Campylobacteraceae</taxon>
        <taxon>Campylobacter</taxon>
    </lineage>
</organism>
<comment type="catalytic activity">
    <reaction evidence="6">
        <text>a hydroperoxide + [thioredoxin]-dithiol = an alcohol + [thioredoxin]-disulfide + H2O</text>
        <dbReference type="Rhea" id="RHEA:62620"/>
        <dbReference type="Rhea" id="RHEA-COMP:10698"/>
        <dbReference type="Rhea" id="RHEA-COMP:10700"/>
        <dbReference type="ChEBI" id="CHEBI:15377"/>
        <dbReference type="ChEBI" id="CHEBI:29950"/>
        <dbReference type="ChEBI" id="CHEBI:30879"/>
        <dbReference type="ChEBI" id="CHEBI:35924"/>
        <dbReference type="ChEBI" id="CHEBI:50058"/>
        <dbReference type="EC" id="1.11.1.24"/>
    </reaction>
</comment>
<accession>A0AAU7EBC1</accession>
<feature type="domain" description="Thioredoxin" evidence="7">
    <location>
        <begin position="18"/>
        <end position="168"/>
    </location>
</feature>
<dbReference type="Gene3D" id="3.40.30.10">
    <property type="entry name" value="Glutaredoxin"/>
    <property type="match status" value="1"/>
</dbReference>
<keyword evidence="1 6" id="KW-0575">Peroxidase</keyword>
<dbReference type="NCBIfam" id="NF001808">
    <property type="entry name" value="PRK00522.1"/>
    <property type="match status" value="1"/>
</dbReference>
<dbReference type="HAMAP" id="MF_00269">
    <property type="entry name" value="Tpx"/>
    <property type="match status" value="1"/>
</dbReference>
<keyword evidence="3 6" id="KW-0560">Oxidoreductase</keyword>
<evidence type="ECO:0000256" key="2">
    <source>
        <dbReference type="ARBA" id="ARBA00022862"/>
    </source>
</evidence>
<keyword evidence="5 6" id="KW-0676">Redox-active center</keyword>
<reference evidence="8" key="1">
    <citation type="submission" date="2024-05" db="EMBL/GenBank/DDBJ databases">
        <title>Campylobacter coli isolated from environmental waters in Slovenia.</title>
        <authorList>
            <person name="Zautner A.E."/>
            <person name="Bunk B."/>
            <person name="Riedel T."/>
            <person name="Sproeer C."/>
        </authorList>
    </citation>
    <scope>NUCLEOTIDE SEQUENCE</scope>
    <source>
        <strain evidence="8">CCS1377</strain>
    </source>
</reference>
<evidence type="ECO:0000256" key="6">
    <source>
        <dbReference type="HAMAP-Rule" id="MF_00269"/>
    </source>
</evidence>
<gene>
    <name evidence="6 8" type="primary">tpx</name>
    <name evidence="8" type="ORF">AAH949_04420</name>
</gene>
<comment type="function">
    <text evidence="6">Thiol-specific peroxidase that catalyzes the reduction of hydrogen peroxide and organic hydroperoxides to water and alcohols, respectively. Plays a role in cell protection against oxidative stress by detoxifying peroxides.</text>
</comment>
<dbReference type="InterPro" id="IPR013766">
    <property type="entry name" value="Thioredoxin_domain"/>
</dbReference>
<feature type="disulfide bond" description="Redox-active" evidence="6">
    <location>
        <begin position="59"/>
        <end position="93"/>
    </location>
</feature>
<proteinExistence type="inferred from homology"/>
<evidence type="ECO:0000256" key="3">
    <source>
        <dbReference type="ARBA" id="ARBA00023002"/>
    </source>
</evidence>
<evidence type="ECO:0000256" key="1">
    <source>
        <dbReference type="ARBA" id="ARBA00022559"/>
    </source>
</evidence>
<dbReference type="PANTHER" id="PTHR43110">
    <property type="entry name" value="THIOL PEROXIDASE"/>
    <property type="match status" value="1"/>
</dbReference>
<evidence type="ECO:0000259" key="7">
    <source>
        <dbReference type="PROSITE" id="PS51352"/>
    </source>
</evidence>